<dbReference type="AlphaFoldDB" id="A0AAT9HZ60"/>
<name>A0AAT9HZ60_9ACTN</name>
<sequence length="152" mass="16065">MIPRPGTVARHRLPLLPARRGADALPRRADDAENLGAVVRLLFEGPTENEAATATTELPRVTDAPQLAIGDYGALYVRLPGQTVPLSRLAMLQLTCTMHHAAPPLPTAASRADTEADGDTARDAALPSDLEVLGDGWTMTRPDEACPAAPQS</sequence>
<protein>
    <submittedName>
        <fullName evidence="2">Uncharacterized protein</fullName>
    </submittedName>
</protein>
<reference evidence="2" key="1">
    <citation type="submission" date="2024-06" db="EMBL/GenBank/DDBJ databases">
        <authorList>
            <consortium name="consrtm"/>
            <person name="Uemura M."/>
            <person name="Terahara T."/>
        </authorList>
    </citation>
    <scope>NUCLEOTIDE SEQUENCE</scope>
    <source>
        <strain evidence="2">KM77-8</strain>
    </source>
</reference>
<gene>
    <name evidence="2" type="ORF">SHKM778_90380</name>
</gene>
<organism evidence="2">
    <name type="scientific">Streptomyces haneummycinicus</name>
    <dbReference type="NCBI Taxonomy" id="3074435"/>
    <lineage>
        <taxon>Bacteria</taxon>
        <taxon>Bacillati</taxon>
        <taxon>Actinomycetota</taxon>
        <taxon>Actinomycetes</taxon>
        <taxon>Kitasatosporales</taxon>
        <taxon>Streptomycetaceae</taxon>
        <taxon>Streptomyces</taxon>
    </lineage>
</organism>
<reference evidence="2" key="2">
    <citation type="submission" date="2024-07" db="EMBL/GenBank/DDBJ databases">
        <title>Streptomyces haneummycinica sp. nov., a new antibiotic-producing actinobacterium isolated from marine sediment.</title>
        <authorList>
            <person name="Uemura M."/>
            <person name="Hamada M."/>
            <person name="Hirano S."/>
            <person name="Kobayashi K."/>
            <person name="Ohshiro T."/>
            <person name="Kobayashi T."/>
            <person name="Terahara T."/>
        </authorList>
    </citation>
    <scope>NUCLEOTIDE SEQUENCE</scope>
    <source>
        <strain evidence="2">KM77-8</strain>
    </source>
</reference>
<dbReference type="EMBL" id="AP035768">
    <property type="protein sequence ID" value="BFO22650.1"/>
    <property type="molecule type" value="Genomic_DNA"/>
</dbReference>
<evidence type="ECO:0000313" key="2">
    <source>
        <dbReference type="EMBL" id="BFO22650.1"/>
    </source>
</evidence>
<proteinExistence type="predicted"/>
<accession>A0AAT9HZ60</accession>
<feature type="region of interest" description="Disordered" evidence="1">
    <location>
        <begin position="103"/>
        <end position="152"/>
    </location>
</feature>
<evidence type="ECO:0000256" key="1">
    <source>
        <dbReference type="SAM" id="MobiDB-lite"/>
    </source>
</evidence>